<proteinExistence type="predicted"/>
<protein>
    <submittedName>
        <fullName evidence="1">Glycosyltransferase family 1 protein</fullName>
    </submittedName>
</protein>
<reference evidence="1" key="1">
    <citation type="submission" date="2024-06" db="EMBL/GenBank/DDBJ databases">
        <title>Complete genome sequence of the cellulolytic actinobacterium, Cellulosimicrobium ES-005.</title>
        <authorList>
            <person name="Matthews C.T."/>
            <person name="Underwood K.D."/>
            <person name="Ghanchi K.M."/>
            <person name="Fields S.D."/>
            <person name="Gardner S.G."/>
        </authorList>
    </citation>
    <scope>NUCLEOTIDE SEQUENCE</scope>
    <source>
        <strain evidence="1">ES-005</strain>
    </source>
</reference>
<dbReference type="RefSeq" id="WP_353708684.1">
    <property type="nucleotide sequence ID" value="NZ_CP159290.1"/>
</dbReference>
<dbReference type="AlphaFoldDB" id="A0AAU8G3N7"/>
<dbReference type="Gene3D" id="3.40.50.2000">
    <property type="entry name" value="Glycogen Phosphorylase B"/>
    <property type="match status" value="1"/>
</dbReference>
<dbReference type="EMBL" id="CP159290">
    <property type="protein sequence ID" value="XCH30888.1"/>
    <property type="molecule type" value="Genomic_DNA"/>
</dbReference>
<gene>
    <name evidence="1" type="ORF">ABRQ22_04155</name>
</gene>
<name>A0AAU8G3N7_9MICO</name>
<sequence length="378" mass="41922">MSERPSVLVLSFSNIASDARVLKQVRLLAQDYDVTTCGHGPAPEGVTAHVEVPADRMAWVKDRRLLLLRRYAAVYRRNSAVSWAREHLPVGAFDVVLANDVEAVPLAVELCPRGGVHADLHEYAPGQNSELRRWRWFVAPYLRWLVRTRVRGADSFTTVAPTLARRYARDLGAPVNVVVNATPYADLAPHPTARPVRLVHSGVAQRNRSLELMIDAVEASSSDVLLDLYLVPNDPVYTRELEERVAGSARVRVLPPVAYDDLVATLNRYDVGVFVLPPVNPNYAAALPNKLFDYVQARLGVVIGPSPEMEEVVRGHALGTVTESFTAEALRTILDGLDVERVDEWRRASDRAARELSAEVRSRPWLDAVEALVARRPG</sequence>
<organism evidence="1">
    <name type="scientific">Cellulosimicrobium sp. ES-005</name>
    <dbReference type="NCBI Taxonomy" id="3163031"/>
    <lineage>
        <taxon>Bacteria</taxon>
        <taxon>Bacillati</taxon>
        <taxon>Actinomycetota</taxon>
        <taxon>Actinomycetes</taxon>
        <taxon>Micrococcales</taxon>
        <taxon>Promicromonosporaceae</taxon>
        <taxon>Cellulosimicrobium</taxon>
    </lineage>
</organism>
<evidence type="ECO:0000313" key="1">
    <source>
        <dbReference type="EMBL" id="XCH30888.1"/>
    </source>
</evidence>
<accession>A0AAU8G3N7</accession>
<dbReference type="SUPFAM" id="SSF53756">
    <property type="entry name" value="UDP-Glycosyltransferase/glycogen phosphorylase"/>
    <property type="match status" value="1"/>
</dbReference>